<evidence type="ECO:0000256" key="1">
    <source>
        <dbReference type="ARBA" id="ARBA00023224"/>
    </source>
</evidence>
<keyword evidence="1 2" id="KW-0807">Transducer</keyword>
<dbReference type="InterPro" id="IPR000014">
    <property type="entry name" value="PAS"/>
</dbReference>
<evidence type="ECO:0000256" key="2">
    <source>
        <dbReference type="PROSITE-ProRule" id="PRU00284"/>
    </source>
</evidence>
<dbReference type="EMBL" id="FUKW01000110">
    <property type="protein sequence ID" value="SJN39031.1"/>
    <property type="molecule type" value="Genomic_DNA"/>
</dbReference>
<evidence type="ECO:0000259" key="4">
    <source>
        <dbReference type="PROSITE" id="PS50112"/>
    </source>
</evidence>
<dbReference type="PROSITE" id="PS50112">
    <property type="entry name" value="PAS"/>
    <property type="match status" value="1"/>
</dbReference>
<dbReference type="Pfam" id="PF08448">
    <property type="entry name" value="PAS_4"/>
    <property type="match status" value="1"/>
</dbReference>
<dbReference type="Proteomes" id="UP000195611">
    <property type="component" value="Unassembled WGS sequence"/>
</dbReference>
<dbReference type="SMART" id="SM00091">
    <property type="entry name" value="PAS"/>
    <property type="match status" value="1"/>
</dbReference>
<protein>
    <submittedName>
        <fullName evidence="6">Methyl-accepting chemotaxis protein</fullName>
    </submittedName>
</protein>
<dbReference type="PROSITE" id="PS50113">
    <property type="entry name" value="PAC"/>
    <property type="match status" value="1"/>
</dbReference>
<dbReference type="GO" id="GO:0016020">
    <property type="term" value="C:membrane"/>
    <property type="evidence" value="ECO:0007669"/>
    <property type="project" value="InterPro"/>
</dbReference>
<dbReference type="PANTHER" id="PTHR32089">
    <property type="entry name" value="METHYL-ACCEPTING CHEMOTAXIS PROTEIN MCPB"/>
    <property type="match status" value="1"/>
</dbReference>
<dbReference type="Gene3D" id="3.30.450.20">
    <property type="entry name" value="PAS domain"/>
    <property type="match status" value="1"/>
</dbReference>
<dbReference type="InterPro" id="IPR000700">
    <property type="entry name" value="PAS-assoc_C"/>
</dbReference>
<dbReference type="AlphaFoldDB" id="A0A1R4K3L1"/>
<dbReference type="InterPro" id="IPR004089">
    <property type="entry name" value="MCPsignal_dom"/>
</dbReference>
<dbReference type="Gene3D" id="1.10.287.950">
    <property type="entry name" value="Methyl-accepting chemotaxis protein"/>
    <property type="match status" value="1"/>
</dbReference>
<dbReference type="NCBIfam" id="TIGR00229">
    <property type="entry name" value="sensory_box"/>
    <property type="match status" value="1"/>
</dbReference>
<feature type="domain" description="Methyl-accepting transducer" evidence="3">
    <location>
        <begin position="120"/>
        <end position="306"/>
    </location>
</feature>
<dbReference type="GO" id="GO:0007165">
    <property type="term" value="P:signal transduction"/>
    <property type="evidence" value="ECO:0007669"/>
    <property type="project" value="UniProtKB-KW"/>
</dbReference>
<evidence type="ECO:0000313" key="6">
    <source>
        <dbReference type="EMBL" id="SJN39031.1"/>
    </source>
</evidence>
<evidence type="ECO:0000259" key="5">
    <source>
        <dbReference type="PROSITE" id="PS50113"/>
    </source>
</evidence>
<feature type="domain" description="PAS" evidence="4">
    <location>
        <begin position="13"/>
        <end position="57"/>
    </location>
</feature>
<dbReference type="RefSeq" id="WP_087059100.1">
    <property type="nucleotide sequence ID" value="NZ_FUKW01000110.1"/>
</dbReference>
<sequence>MMENVKVEKDGLHEKLIIDALEQNIAIIRFDINRRVIYVNDNFANVLGYNKEELYGKEHKLFCFPDFSESPAYEELWRNLLSGMSFQDKIIRKNANSEIVWLEATYFPIYDEAHNEVIGVAKVATDITARQNEIEKVTDDLMGMSKKLTESSQLGIKRGKDLLSESQEMSNLSAVSTNNLSELQKKNRSIQNIIETIQDIASNTNLLAINALIEAAHAGDYGLGFGVIAQEVKNLSQKVSESAQTIGKDILAVTNNINLVVEGNGQLKERIEMSEKEIEGTIKEFNQIDSESNNLQKQAKKLDTII</sequence>
<dbReference type="Pfam" id="PF00015">
    <property type="entry name" value="MCPsignal"/>
    <property type="match status" value="1"/>
</dbReference>
<evidence type="ECO:0000313" key="7">
    <source>
        <dbReference type="Proteomes" id="UP000195611"/>
    </source>
</evidence>
<dbReference type="PANTHER" id="PTHR32089:SF112">
    <property type="entry name" value="LYSOZYME-LIKE PROTEIN-RELATED"/>
    <property type="match status" value="1"/>
</dbReference>
<dbReference type="SUPFAM" id="SSF58104">
    <property type="entry name" value="Methyl-accepting chemotaxis protein (MCP) signaling domain"/>
    <property type="match status" value="1"/>
</dbReference>
<organism evidence="6 7">
    <name type="scientific">Marinilactibacillus psychrotolerans 42ea</name>
    <dbReference type="NCBI Taxonomy" id="1255609"/>
    <lineage>
        <taxon>Bacteria</taxon>
        <taxon>Bacillati</taxon>
        <taxon>Bacillota</taxon>
        <taxon>Bacilli</taxon>
        <taxon>Lactobacillales</taxon>
        <taxon>Carnobacteriaceae</taxon>
        <taxon>Marinilactibacillus</taxon>
    </lineage>
</organism>
<feature type="domain" description="PAC" evidence="5">
    <location>
        <begin position="84"/>
        <end position="139"/>
    </location>
</feature>
<dbReference type="InterPro" id="IPR035965">
    <property type="entry name" value="PAS-like_dom_sf"/>
</dbReference>
<proteinExistence type="predicted"/>
<accession>A0A1R4K3L1</accession>
<dbReference type="SUPFAM" id="SSF55785">
    <property type="entry name" value="PYP-like sensor domain (PAS domain)"/>
    <property type="match status" value="1"/>
</dbReference>
<evidence type="ECO:0000259" key="3">
    <source>
        <dbReference type="PROSITE" id="PS50111"/>
    </source>
</evidence>
<name>A0A1R4K3L1_9LACT</name>
<reference evidence="6 7" key="1">
    <citation type="submission" date="2017-02" db="EMBL/GenBank/DDBJ databases">
        <authorList>
            <person name="Peterson S.W."/>
        </authorList>
    </citation>
    <scope>NUCLEOTIDE SEQUENCE [LARGE SCALE GENOMIC DNA]</scope>
    <source>
        <strain evidence="6 7">42ea</strain>
    </source>
</reference>
<dbReference type="SMART" id="SM00283">
    <property type="entry name" value="MA"/>
    <property type="match status" value="1"/>
</dbReference>
<dbReference type="PROSITE" id="PS50111">
    <property type="entry name" value="CHEMOTAXIS_TRANSDUC_2"/>
    <property type="match status" value="1"/>
</dbReference>
<dbReference type="InterPro" id="IPR013656">
    <property type="entry name" value="PAS_4"/>
</dbReference>
<dbReference type="CDD" id="cd00130">
    <property type="entry name" value="PAS"/>
    <property type="match status" value="1"/>
</dbReference>
<gene>
    <name evidence="6" type="ORF">FM115_08065</name>
</gene>